<dbReference type="CDD" id="cd01347">
    <property type="entry name" value="ligand_gated_channel"/>
    <property type="match status" value="1"/>
</dbReference>
<evidence type="ECO:0000259" key="16">
    <source>
        <dbReference type="Pfam" id="PF00593"/>
    </source>
</evidence>
<dbReference type="InterPro" id="IPR037066">
    <property type="entry name" value="Plug_dom_sf"/>
</dbReference>
<keyword evidence="6 15" id="KW-0732">Signal</keyword>
<evidence type="ECO:0000256" key="13">
    <source>
        <dbReference type="RuleBase" id="RU003357"/>
    </source>
</evidence>
<proteinExistence type="inferred from homology"/>
<evidence type="ECO:0000313" key="19">
    <source>
        <dbReference type="Proteomes" id="UP000529637"/>
    </source>
</evidence>
<evidence type="ECO:0000256" key="4">
    <source>
        <dbReference type="ARBA" id="ARBA00022452"/>
    </source>
</evidence>
<evidence type="ECO:0000313" key="18">
    <source>
        <dbReference type="EMBL" id="NUZ06524.1"/>
    </source>
</evidence>
<dbReference type="Pfam" id="PF00593">
    <property type="entry name" value="TonB_dep_Rec_b-barrel"/>
    <property type="match status" value="1"/>
</dbReference>
<evidence type="ECO:0000256" key="3">
    <source>
        <dbReference type="ARBA" id="ARBA00022448"/>
    </source>
</evidence>
<feature type="chain" id="PRO_5031097816" evidence="15">
    <location>
        <begin position="17"/>
        <end position="774"/>
    </location>
</feature>
<evidence type="ECO:0000256" key="12">
    <source>
        <dbReference type="PROSITE-ProRule" id="PRU01360"/>
    </source>
</evidence>
<keyword evidence="9 12" id="KW-0472">Membrane</keyword>
<dbReference type="Proteomes" id="UP000529637">
    <property type="component" value="Unassembled WGS sequence"/>
</dbReference>
<dbReference type="Gene3D" id="2.40.170.20">
    <property type="entry name" value="TonB-dependent receptor, beta-barrel domain"/>
    <property type="match status" value="1"/>
</dbReference>
<name>A0A7Y6NNZ6_9BURK</name>
<keyword evidence="8 13" id="KW-0798">TonB box</keyword>
<dbReference type="Pfam" id="PF07715">
    <property type="entry name" value="Plug"/>
    <property type="match status" value="1"/>
</dbReference>
<dbReference type="InterPro" id="IPR039426">
    <property type="entry name" value="TonB-dep_rcpt-like"/>
</dbReference>
<accession>A0A7Y6NNZ6</accession>
<dbReference type="EMBL" id="JABWMJ010000005">
    <property type="protein sequence ID" value="NUZ06524.1"/>
    <property type="molecule type" value="Genomic_DNA"/>
</dbReference>
<keyword evidence="3 12" id="KW-0813">Transport</keyword>
<reference evidence="18 19" key="1">
    <citation type="submission" date="2020-06" db="EMBL/GenBank/DDBJ databases">
        <title>Schlegella sp. ID0723 isolated from air conditioner.</title>
        <authorList>
            <person name="Kim D.Y."/>
            <person name="Kim D.-U."/>
        </authorList>
    </citation>
    <scope>NUCLEOTIDE SEQUENCE [LARGE SCALE GENOMIC DNA]</scope>
    <source>
        <strain evidence="18 19">ID0723</strain>
    </source>
</reference>
<protein>
    <submittedName>
        <fullName evidence="18">TonB-dependent receptor</fullName>
    </submittedName>
</protein>
<evidence type="ECO:0000256" key="14">
    <source>
        <dbReference type="SAM" id="MobiDB-lite"/>
    </source>
</evidence>
<evidence type="ECO:0000256" key="6">
    <source>
        <dbReference type="ARBA" id="ARBA00022729"/>
    </source>
</evidence>
<evidence type="ECO:0000256" key="7">
    <source>
        <dbReference type="ARBA" id="ARBA00023065"/>
    </source>
</evidence>
<keyword evidence="4 12" id="KW-1134">Transmembrane beta strand</keyword>
<keyword evidence="10 18" id="KW-0675">Receptor</keyword>
<evidence type="ECO:0000259" key="17">
    <source>
        <dbReference type="Pfam" id="PF07715"/>
    </source>
</evidence>
<keyword evidence="5 12" id="KW-0812">Transmembrane</keyword>
<evidence type="ECO:0000256" key="11">
    <source>
        <dbReference type="ARBA" id="ARBA00023237"/>
    </source>
</evidence>
<dbReference type="GO" id="GO:0009279">
    <property type="term" value="C:cell outer membrane"/>
    <property type="evidence" value="ECO:0007669"/>
    <property type="project" value="UniProtKB-SubCell"/>
</dbReference>
<keyword evidence="11 12" id="KW-0998">Cell outer membrane</keyword>
<evidence type="ECO:0000256" key="10">
    <source>
        <dbReference type="ARBA" id="ARBA00023170"/>
    </source>
</evidence>
<feature type="region of interest" description="Disordered" evidence="14">
    <location>
        <begin position="18"/>
        <end position="45"/>
    </location>
</feature>
<keyword evidence="7" id="KW-0406">Ion transport</keyword>
<evidence type="ECO:0000256" key="9">
    <source>
        <dbReference type="ARBA" id="ARBA00023136"/>
    </source>
</evidence>
<gene>
    <name evidence="18" type="ORF">HQN59_12200</name>
</gene>
<feature type="region of interest" description="Disordered" evidence="14">
    <location>
        <begin position="528"/>
        <end position="549"/>
    </location>
</feature>
<dbReference type="AlphaFoldDB" id="A0A7Y6NNZ6"/>
<dbReference type="PANTHER" id="PTHR30069:SF53">
    <property type="entry name" value="COLICIN I RECEPTOR-RELATED"/>
    <property type="match status" value="1"/>
</dbReference>
<feature type="compositionally biased region" description="Pro residues" evidence="14">
    <location>
        <begin position="303"/>
        <end position="312"/>
    </location>
</feature>
<comment type="similarity">
    <text evidence="2 12 13">Belongs to the TonB-dependent receptor family.</text>
</comment>
<evidence type="ECO:0000256" key="2">
    <source>
        <dbReference type="ARBA" id="ARBA00009810"/>
    </source>
</evidence>
<dbReference type="PROSITE" id="PS52016">
    <property type="entry name" value="TONB_DEPENDENT_REC_3"/>
    <property type="match status" value="1"/>
</dbReference>
<feature type="region of interest" description="Disordered" evidence="14">
    <location>
        <begin position="290"/>
        <end position="312"/>
    </location>
</feature>
<dbReference type="InterPro" id="IPR000531">
    <property type="entry name" value="Beta-barrel_TonB"/>
</dbReference>
<evidence type="ECO:0000256" key="1">
    <source>
        <dbReference type="ARBA" id="ARBA00004571"/>
    </source>
</evidence>
<evidence type="ECO:0000256" key="15">
    <source>
        <dbReference type="SAM" id="SignalP"/>
    </source>
</evidence>
<dbReference type="GO" id="GO:0015344">
    <property type="term" value="F:siderophore uptake transmembrane transporter activity"/>
    <property type="evidence" value="ECO:0007669"/>
    <property type="project" value="TreeGrafter"/>
</dbReference>
<dbReference type="SUPFAM" id="SSF56935">
    <property type="entry name" value="Porins"/>
    <property type="match status" value="1"/>
</dbReference>
<feature type="domain" description="TonB-dependent receptor plug" evidence="17">
    <location>
        <begin position="66"/>
        <end position="164"/>
    </location>
</feature>
<dbReference type="InterPro" id="IPR012910">
    <property type="entry name" value="Plug_dom"/>
</dbReference>
<feature type="signal peptide" evidence="15">
    <location>
        <begin position="1"/>
        <end position="16"/>
    </location>
</feature>
<dbReference type="InterPro" id="IPR036942">
    <property type="entry name" value="Beta-barrel_TonB_sf"/>
</dbReference>
<dbReference type="PANTHER" id="PTHR30069">
    <property type="entry name" value="TONB-DEPENDENT OUTER MEMBRANE RECEPTOR"/>
    <property type="match status" value="1"/>
</dbReference>
<feature type="domain" description="TonB-dependent receptor-like beta-barrel" evidence="16">
    <location>
        <begin position="360"/>
        <end position="728"/>
    </location>
</feature>
<keyword evidence="19" id="KW-1185">Reference proteome</keyword>
<comment type="caution">
    <text evidence="18">The sequence shown here is derived from an EMBL/GenBank/DDBJ whole genome shotgun (WGS) entry which is preliminary data.</text>
</comment>
<comment type="subcellular location">
    <subcellularLocation>
        <location evidence="1 12">Cell outer membrane</location>
        <topology evidence="1 12">Multi-pass membrane protein</topology>
    </subcellularLocation>
</comment>
<sequence>MSATIALAALPAAASAQGAAAPASGEGSAPPAPSAPANAEAPAAAPATLEKIVITGSRIDETTERRESTAAKIVVGRDEIERHGDTTLGDVLKRLPGITVDGRPGRGGAIRMRGLGAGYTQILLDGERVPPGFSIDSLSPQQVERIEILRAPTAETGARAIAGTINIITRDGASRRINDLQVATSVEDGRAQARVAWTRNDRLGPLTFNHSLSAFRQSLATDSTTRTRAVDLDGGATLLDQRLDATAREHRSGLHATGRLQWRGSEPGHSVVLTPFLVVGRGDTRRTGALAQAVPTRDCSAGPSPPEDPTPLCPYDESRSDGSGRYAFGRLNGAWLRRLTPDARIELRSGIGLFRNTLERVATERTDGLQTRRVDDDATTRDRNLTASGKVIALLAADHNVVAGVEAESNRRLDRRTTLQNGRPLLVEFGDDVEASATRLAAYAQDEWNVTPNWAAHVGLRWEGIATRSSASAETPRATNRSSVWSPLLHALWKPDPKSRDQVRISLTRSYRSPGLADLIARPVPNARYPIDGRNTATQPDRAGNPELRPELATGVDVALERYLDGGGVLSASVFQRWIRDFMRSQTTLETVPWSSQPRYVARPRNIGDAVTQGIELEAKFRLSQLVDGAPRTDLRLNASAFRSRVRSVPGPDNRLDRQPTYVLNAGADHRFTAVPLAVGGNINGSPGYRTRISELQTVRQGRKLVLDAYALWIVSPSLQLRMSASNLNPLDEVTGSVFDDVRSIDGRARSVRETSTTTTPSSLNLQLRLEAKL</sequence>
<evidence type="ECO:0000256" key="8">
    <source>
        <dbReference type="ARBA" id="ARBA00023077"/>
    </source>
</evidence>
<dbReference type="Gene3D" id="2.170.130.10">
    <property type="entry name" value="TonB-dependent receptor, plug domain"/>
    <property type="match status" value="1"/>
</dbReference>
<evidence type="ECO:0000256" key="5">
    <source>
        <dbReference type="ARBA" id="ARBA00022692"/>
    </source>
</evidence>
<dbReference type="GO" id="GO:0044718">
    <property type="term" value="P:siderophore transmembrane transport"/>
    <property type="evidence" value="ECO:0007669"/>
    <property type="project" value="TreeGrafter"/>
</dbReference>
<organism evidence="18 19">
    <name type="scientific">Piscinibacter koreensis</name>
    <dbReference type="NCBI Taxonomy" id="2742824"/>
    <lineage>
        <taxon>Bacteria</taxon>
        <taxon>Pseudomonadati</taxon>
        <taxon>Pseudomonadota</taxon>
        <taxon>Betaproteobacteria</taxon>
        <taxon>Burkholderiales</taxon>
        <taxon>Sphaerotilaceae</taxon>
        <taxon>Piscinibacter</taxon>
    </lineage>
</organism>